<dbReference type="CDD" id="cd03801">
    <property type="entry name" value="GT4_PimA-like"/>
    <property type="match status" value="1"/>
</dbReference>
<organism evidence="2 3">
    <name type="scientific">Candidatus Woesebacteria bacterium RIFCSPLOWO2_01_FULL_39_21</name>
    <dbReference type="NCBI Taxonomy" id="1802519"/>
    <lineage>
        <taxon>Bacteria</taxon>
        <taxon>Candidatus Woeseibacteriota</taxon>
    </lineage>
</organism>
<accession>A0A1F8BJS8</accession>
<dbReference type="Proteomes" id="UP000177082">
    <property type="component" value="Unassembled WGS sequence"/>
</dbReference>
<dbReference type="EMBL" id="MGHF01000014">
    <property type="protein sequence ID" value="OGM63548.1"/>
    <property type="molecule type" value="Genomic_DNA"/>
</dbReference>
<dbReference type="PANTHER" id="PTHR12526">
    <property type="entry name" value="GLYCOSYLTRANSFERASE"/>
    <property type="match status" value="1"/>
</dbReference>
<sequence length="369" mass="42958">MNILILNWKDIKHPEVGGAEIILYELCKRLARDGHGVSWFCRSFPEGKRFDSVDQIKIIRMGRNRVLMYLLAPIYYWLLRKKPDIVLDCSNTIFWQTPFWATKSKRVGYLNQMAKEVFFYEFPPFISHFGYLVERLQYLTYKNTRFICYSNSTKYDLVSVGIPERNIGVFSLGVDHNRYEPGEKANYPLFLTVSRLVKMKRNDLVIKAFKGVFNKHNDAKLAIVGNGYERKRLEEIRDALGLGEAVYFVDKDNLFFNKNVKDQKVKLMQQAWALIFPSVKEGWGMTITECAACWTPSIVTDVSGLRDSVKKGKTGLMVSSNPKVAELRDQMLKIVEDRKLREKLSQNAYLSAKGFDWDKSYREFKKLLL</sequence>
<evidence type="ECO:0000259" key="1">
    <source>
        <dbReference type="Pfam" id="PF00534"/>
    </source>
</evidence>
<protein>
    <recommendedName>
        <fullName evidence="1">Glycosyl transferase family 1 domain-containing protein</fullName>
    </recommendedName>
</protein>
<gene>
    <name evidence="2" type="ORF">A2961_01110</name>
</gene>
<dbReference type="PANTHER" id="PTHR12526:SF618">
    <property type="entry name" value="GLYCOSYLTRANSFERASE, FAMILY 4"/>
    <property type="match status" value="1"/>
</dbReference>
<reference evidence="2 3" key="1">
    <citation type="journal article" date="2016" name="Nat. Commun.">
        <title>Thousands of microbial genomes shed light on interconnected biogeochemical processes in an aquifer system.</title>
        <authorList>
            <person name="Anantharaman K."/>
            <person name="Brown C.T."/>
            <person name="Hug L.A."/>
            <person name="Sharon I."/>
            <person name="Castelle C.J."/>
            <person name="Probst A.J."/>
            <person name="Thomas B.C."/>
            <person name="Singh A."/>
            <person name="Wilkins M.J."/>
            <person name="Karaoz U."/>
            <person name="Brodie E.L."/>
            <person name="Williams K.H."/>
            <person name="Hubbard S.S."/>
            <person name="Banfield J.F."/>
        </authorList>
    </citation>
    <scope>NUCLEOTIDE SEQUENCE [LARGE SCALE GENOMIC DNA]</scope>
</reference>
<dbReference type="STRING" id="1802519.A2961_01110"/>
<evidence type="ECO:0000313" key="2">
    <source>
        <dbReference type="EMBL" id="OGM63548.1"/>
    </source>
</evidence>
<dbReference type="Pfam" id="PF00534">
    <property type="entry name" value="Glycos_transf_1"/>
    <property type="match status" value="1"/>
</dbReference>
<dbReference type="AlphaFoldDB" id="A0A1F8BJS8"/>
<name>A0A1F8BJS8_9BACT</name>
<dbReference type="Gene3D" id="3.40.50.2000">
    <property type="entry name" value="Glycogen Phosphorylase B"/>
    <property type="match status" value="2"/>
</dbReference>
<feature type="domain" description="Glycosyl transferase family 1" evidence="1">
    <location>
        <begin position="178"/>
        <end position="349"/>
    </location>
</feature>
<evidence type="ECO:0000313" key="3">
    <source>
        <dbReference type="Proteomes" id="UP000177082"/>
    </source>
</evidence>
<dbReference type="GO" id="GO:0016757">
    <property type="term" value="F:glycosyltransferase activity"/>
    <property type="evidence" value="ECO:0007669"/>
    <property type="project" value="InterPro"/>
</dbReference>
<dbReference type="SUPFAM" id="SSF53756">
    <property type="entry name" value="UDP-Glycosyltransferase/glycogen phosphorylase"/>
    <property type="match status" value="1"/>
</dbReference>
<proteinExistence type="predicted"/>
<dbReference type="InterPro" id="IPR001296">
    <property type="entry name" value="Glyco_trans_1"/>
</dbReference>
<comment type="caution">
    <text evidence="2">The sequence shown here is derived from an EMBL/GenBank/DDBJ whole genome shotgun (WGS) entry which is preliminary data.</text>
</comment>